<organism evidence="1 2">
    <name type="scientific">Vararia minispora EC-137</name>
    <dbReference type="NCBI Taxonomy" id="1314806"/>
    <lineage>
        <taxon>Eukaryota</taxon>
        <taxon>Fungi</taxon>
        <taxon>Dikarya</taxon>
        <taxon>Basidiomycota</taxon>
        <taxon>Agaricomycotina</taxon>
        <taxon>Agaricomycetes</taxon>
        <taxon>Russulales</taxon>
        <taxon>Lachnocladiaceae</taxon>
        <taxon>Vararia</taxon>
    </lineage>
</organism>
<reference evidence="1" key="2">
    <citation type="journal article" date="2022" name="New Phytol.">
        <title>Evolutionary transition to the ectomycorrhizal habit in the genomes of a hyperdiverse lineage of mushroom-forming fungi.</title>
        <authorList>
            <person name="Looney B."/>
            <person name="Miyauchi S."/>
            <person name="Morin E."/>
            <person name="Drula E."/>
            <person name="Courty P.E."/>
            <person name="Kohler A."/>
            <person name="Kuo A."/>
            <person name="LaButti K."/>
            <person name="Pangilinan J."/>
            <person name="Lipzen A."/>
            <person name="Riley R."/>
            <person name="Andreopoulos W."/>
            <person name="He G."/>
            <person name="Johnson J."/>
            <person name="Nolan M."/>
            <person name="Tritt A."/>
            <person name="Barry K.W."/>
            <person name="Grigoriev I.V."/>
            <person name="Nagy L.G."/>
            <person name="Hibbett D."/>
            <person name="Henrissat B."/>
            <person name="Matheny P.B."/>
            <person name="Labbe J."/>
            <person name="Martin F.M."/>
        </authorList>
    </citation>
    <scope>NUCLEOTIDE SEQUENCE</scope>
    <source>
        <strain evidence="1">EC-137</strain>
    </source>
</reference>
<comment type="caution">
    <text evidence="1">The sequence shown here is derived from an EMBL/GenBank/DDBJ whole genome shotgun (WGS) entry which is preliminary data.</text>
</comment>
<keyword evidence="2" id="KW-1185">Reference proteome</keyword>
<reference evidence="1" key="1">
    <citation type="submission" date="2021-02" db="EMBL/GenBank/DDBJ databases">
        <authorList>
            <consortium name="DOE Joint Genome Institute"/>
            <person name="Ahrendt S."/>
            <person name="Looney B.P."/>
            <person name="Miyauchi S."/>
            <person name="Morin E."/>
            <person name="Drula E."/>
            <person name="Courty P.E."/>
            <person name="Chicoki N."/>
            <person name="Fauchery L."/>
            <person name="Kohler A."/>
            <person name="Kuo A."/>
            <person name="Labutti K."/>
            <person name="Pangilinan J."/>
            <person name="Lipzen A."/>
            <person name="Riley R."/>
            <person name="Andreopoulos W."/>
            <person name="He G."/>
            <person name="Johnson J."/>
            <person name="Barry K.W."/>
            <person name="Grigoriev I.V."/>
            <person name="Nagy L."/>
            <person name="Hibbett D."/>
            <person name="Henrissat B."/>
            <person name="Matheny P.B."/>
            <person name="Labbe J."/>
            <person name="Martin F."/>
        </authorList>
    </citation>
    <scope>NUCLEOTIDE SEQUENCE</scope>
    <source>
        <strain evidence="1">EC-137</strain>
    </source>
</reference>
<protein>
    <submittedName>
        <fullName evidence="1">Uncharacterized protein</fullName>
    </submittedName>
</protein>
<gene>
    <name evidence="1" type="ORF">K488DRAFT_67507</name>
</gene>
<accession>A0ACB8QZI1</accession>
<name>A0ACB8QZI1_9AGAM</name>
<proteinExistence type="predicted"/>
<evidence type="ECO:0000313" key="2">
    <source>
        <dbReference type="Proteomes" id="UP000814128"/>
    </source>
</evidence>
<dbReference type="Proteomes" id="UP000814128">
    <property type="component" value="Unassembled WGS sequence"/>
</dbReference>
<sequence length="170" mass="19402">MSQNRGRTEKQNFEMPLTALPSWPRLWRRTASLHDEYRIAQASETPDYGTKKKREAATPSRVLSGKKLLKNVVRNRQRLSSPTTPASTWYTSGRRELFEVSIGSSTIVIAYAGRAVWSWRCHPAITDEGSVKARFFQADILPLLIQLLTEADDTFRIMRGVIEAERHKGQ</sequence>
<evidence type="ECO:0000313" key="1">
    <source>
        <dbReference type="EMBL" id="KAI0036676.1"/>
    </source>
</evidence>
<dbReference type="EMBL" id="MU273469">
    <property type="protein sequence ID" value="KAI0036676.1"/>
    <property type="molecule type" value="Genomic_DNA"/>
</dbReference>